<dbReference type="PANTHER" id="PTHR46877">
    <property type="entry name" value="EPH RECEPTOR A5"/>
    <property type="match status" value="1"/>
</dbReference>
<dbReference type="InterPro" id="IPR003961">
    <property type="entry name" value="FN3_dom"/>
</dbReference>
<comment type="caution">
    <text evidence="14">The sequence shown here is derived from an EMBL/GenBank/DDBJ whole genome shotgun (WGS) entry which is preliminary data.</text>
</comment>
<dbReference type="InterPro" id="IPR050449">
    <property type="entry name" value="Ephrin_rcpt_TKs"/>
</dbReference>
<evidence type="ECO:0000256" key="3">
    <source>
        <dbReference type="ARBA" id="ARBA00022679"/>
    </source>
</evidence>
<dbReference type="Pfam" id="PF00041">
    <property type="entry name" value="fn3"/>
    <property type="match status" value="1"/>
</dbReference>
<dbReference type="PROSITE" id="PS50011">
    <property type="entry name" value="PROTEIN_KINASE_DOM"/>
    <property type="match status" value="1"/>
</dbReference>
<feature type="domain" description="Fibronectin type-III" evidence="13">
    <location>
        <begin position="34"/>
        <end position="116"/>
    </location>
</feature>
<dbReference type="InterPro" id="IPR011009">
    <property type="entry name" value="Kinase-like_dom_sf"/>
</dbReference>
<keyword evidence="15" id="KW-1185">Reference proteome</keyword>
<evidence type="ECO:0000259" key="13">
    <source>
        <dbReference type="PROSITE" id="PS50853"/>
    </source>
</evidence>
<keyword evidence="10" id="KW-0472">Membrane</keyword>
<evidence type="ECO:0000256" key="7">
    <source>
        <dbReference type="ARBA" id="ARBA00022777"/>
    </source>
</evidence>
<dbReference type="EMBL" id="JAHRIN010017209">
    <property type="protein sequence ID" value="MEQ2196953.1"/>
    <property type="molecule type" value="Genomic_DNA"/>
</dbReference>
<dbReference type="InterPro" id="IPR036116">
    <property type="entry name" value="FN3_sf"/>
</dbReference>
<dbReference type="InterPro" id="IPR001245">
    <property type="entry name" value="Ser-Thr/Tyr_kinase_cat_dom"/>
</dbReference>
<keyword evidence="3" id="KW-0808">Transferase</keyword>
<evidence type="ECO:0000256" key="1">
    <source>
        <dbReference type="ARBA" id="ARBA00004479"/>
    </source>
</evidence>
<evidence type="ECO:0000256" key="6">
    <source>
        <dbReference type="ARBA" id="ARBA00022741"/>
    </source>
</evidence>
<dbReference type="SUPFAM" id="SSF49265">
    <property type="entry name" value="Fibronectin type III"/>
    <property type="match status" value="1"/>
</dbReference>
<proteinExistence type="predicted"/>
<evidence type="ECO:0000256" key="2">
    <source>
        <dbReference type="ARBA" id="ARBA00011902"/>
    </source>
</evidence>
<reference evidence="14 15" key="1">
    <citation type="submission" date="2021-06" db="EMBL/GenBank/DDBJ databases">
        <authorList>
            <person name="Palmer J.M."/>
        </authorList>
    </citation>
    <scope>NUCLEOTIDE SEQUENCE [LARGE SCALE GENOMIC DNA]</scope>
    <source>
        <strain evidence="14 15">XC_2019</strain>
        <tissue evidence="14">Muscle</tissue>
    </source>
</reference>
<gene>
    <name evidence="14" type="ORF">XENOCAPTIV_019142</name>
</gene>
<evidence type="ECO:0000313" key="14">
    <source>
        <dbReference type="EMBL" id="MEQ2196953.1"/>
    </source>
</evidence>
<dbReference type="Gene3D" id="3.30.200.20">
    <property type="entry name" value="Phosphorylase Kinase, domain 1"/>
    <property type="match status" value="1"/>
</dbReference>
<dbReference type="CDD" id="cd00063">
    <property type="entry name" value="FN3"/>
    <property type="match status" value="1"/>
</dbReference>
<dbReference type="PRINTS" id="PR00109">
    <property type="entry name" value="TYRKINASE"/>
</dbReference>
<evidence type="ECO:0000256" key="10">
    <source>
        <dbReference type="ARBA" id="ARBA00023136"/>
    </source>
</evidence>
<evidence type="ECO:0000259" key="12">
    <source>
        <dbReference type="PROSITE" id="PS50011"/>
    </source>
</evidence>
<dbReference type="InterPro" id="IPR008266">
    <property type="entry name" value="Tyr_kinase_AS"/>
</dbReference>
<keyword evidence="4" id="KW-0812">Transmembrane</keyword>
<keyword evidence="7" id="KW-0418">Kinase</keyword>
<dbReference type="InterPro" id="IPR020635">
    <property type="entry name" value="Tyr_kinase_cat_dom"/>
</dbReference>
<dbReference type="InterPro" id="IPR000719">
    <property type="entry name" value="Prot_kinase_dom"/>
</dbReference>
<evidence type="ECO:0000256" key="8">
    <source>
        <dbReference type="ARBA" id="ARBA00022840"/>
    </source>
</evidence>
<comment type="subcellular location">
    <subcellularLocation>
        <location evidence="1">Membrane</location>
        <topology evidence="1">Single-pass type I membrane protein</topology>
    </subcellularLocation>
</comment>
<dbReference type="Proteomes" id="UP001434883">
    <property type="component" value="Unassembled WGS sequence"/>
</dbReference>
<keyword evidence="11" id="KW-0675">Receptor</keyword>
<accession>A0ABV0QM85</accession>
<keyword evidence="8" id="KW-0067">ATP-binding</keyword>
<evidence type="ECO:0000313" key="15">
    <source>
        <dbReference type="Proteomes" id="UP001434883"/>
    </source>
</evidence>
<protein>
    <recommendedName>
        <fullName evidence="2">receptor protein-tyrosine kinase</fullName>
        <ecNumber evidence="2">2.7.10.1</ecNumber>
    </recommendedName>
</protein>
<organism evidence="14 15">
    <name type="scientific">Xenoophorus captivus</name>
    <dbReference type="NCBI Taxonomy" id="1517983"/>
    <lineage>
        <taxon>Eukaryota</taxon>
        <taxon>Metazoa</taxon>
        <taxon>Chordata</taxon>
        <taxon>Craniata</taxon>
        <taxon>Vertebrata</taxon>
        <taxon>Euteleostomi</taxon>
        <taxon>Actinopterygii</taxon>
        <taxon>Neopterygii</taxon>
        <taxon>Teleostei</taxon>
        <taxon>Neoteleostei</taxon>
        <taxon>Acanthomorphata</taxon>
        <taxon>Ovalentaria</taxon>
        <taxon>Atherinomorphae</taxon>
        <taxon>Cyprinodontiformes</taxon>
        <taxon>Goodeidae</taxon>
        <taxon>Xenoophorus</taxon>
    </lineage>
</organism>
<evidence type="ECO:0000256" key="4">
    <source>
        <dbReference type="ARBA" id="ARBA00022692"/>
    </source>
</evidence>
<evidence type="ECO:0000256" key="5">
    <source>
        <dbReference type="ARBA" id="ARBA00022729"/>
    </source>
</evidence>
<dbReference type="InterPro" id="IPR013783">
    <property type="entry name" value="Ig-like_fold"/>
</dbReference>
<evidence type="ECO:0000256" key="9">
    <source>
        <dbReference type="ARBA" id="ARBA00022989"/>
    </source>
</evidence>
<dbReference type="SUPFAM" id="SSF56112">
    <property type="entry name" value="Protein kinase-like (PK-like)"/>
    <property type="match status" value="1"/>
</dbReference>
<keyword evidence="6" id="KW-0547">Nucleotide-binding</keyword>
<evidence type="ECO:0000256" key="11">
    <source>
        <dbReference type="ARBA" id="ARBA00023170"/>
    </source>
</evidence>
<sequence length="384" mass="43006">MGGRSEVWYGVVCRICPSPTFSNPAACSWCGEGVTFSPSQTNLKQTKVTLNNLLTRVTYLIQGSDVDGAMTVYSETNTVTVNSLIPGSIYAFQIRARNERGYGPYSNTIYFTTLPLAQFGEVSRGRYRPVGRREVLVAVKTLRWGASDRERGIFLSEAGVLGQFDHPNVLKLEGVVTQTPPERIITEFMENGPLDAFLRENEGQFSVLQLVGMLRGVGAGMRYLSERNFVHRDLAARNVLVNSNLVCKVSDFGLSRLMRGLDHNVPTYTASLGSKIPVRWTAPEAFQHRKFSTASDVWSFGILMWEVMSYGERPYWDMSNQEVMKAVADQYRLPPPHSCPPALHSVMLQCWQAERGDRPGFDQLLSSLDRLIRHPASLKAEPTR</sequence>
<dbReference type="SMART" id="SM00219">
    <property type="entry name" value="TyrKc"/>
    <property type="match status" value="1"/>
</dbReference>
<feature type="domain" description="Protein kinase" evidence="12">
    <location>
        <begin position="108"/>
        <end position="377"/>
    </location>
</feature>
<dbReference type="Gene3D" id="2.60.40.10">
    <property type="entry name" value="Immunoglobulins"/>
    <property type="match status" value="2"/>
</dbReference>
<keyword evidence="5" id="KW-0732">Signal</keyword>
<dbReference type="PROSITE" id="PS00109">
    <property type="entry name" value="PROTEIN_KINASE_TYR"/>
    <property type="match status" value="1"/>
</dbReference>
<dbReference type="PANTHER" id="PTHR46877:SF15">
    <property type="entry name" value="EPHRIN TYPE-B RECEPTOR 6"/>
    <property type="match status" value="1"/>
</dbReference>
<name>A0ABV0QM85_9TELE</name>
<dbReference type="EC" id="2.7.10.1" evidence="2"/>
<dbReference type="Gene3D" id="1.10.510.10">
    <property type="entry name" value="Transferase(Phosphotransferase) domain 1"/>
    <property type="match status" value="1"/>
</dbReference>
<dbReference type="Pfam" id="PF07714">
    <property type="entry name" value="PK_Tyr_Ser-Thr"/>
    <property type="match status" value="1"/>
</dbReference>
<dbReference type="PROSITE" id="PS50853">
    <property type="entry name" value="FN3"/>
    <property type="match status" value="1"/>
</dbReference>
<keyword evidence="9" id="KW-1133">Transmembrane helix</keyword>